<dbReference type="InterPro" id="IPR000182">
    <property type="entry name" value="GNAT_dom"/>
</dbReference>
<feature type="transmembrane region" description="Helical" evidence="2">
    <location>
        <begin position="38"/>
        <end position="56"/>
    </location>
</feature>
<dbReference type="AlphaFoldDB" id="A0A8C4ZBB8"/>
<dbReference type="CDD" id="cd04301">
    <property type="entry name" value="NAT_SF"/>
    <property type="match status" value="1"/>
</dbReference>
<dbReference type="GO" id="GO:0008080">
    <property type="term" value="F:N-acetyltransferase activity"/>
    <property type="evidence" value="ECO:0007669"/>
    <property type="project" value="InterPro"/>
</dbReference>
<name>A0A8C4ZBB8_GADMO</name>
<keyword evidence="2" id="KW-0812">Transmembrane</keyword>
<evidence type="ECO:0000256" key="2">
    <source>
        <dbReference type="SAM" id="Phobius"/>
    </source>
</evidence>
<proteinExistence type="predicted"/>
<sequence>MRACFSIRGYEASDRREVLALLSDGVLEHVYPAFFRSLAYPDHVGVALSVCVAGYVLGGSSYLLALLFGAAWAGLLYYCCHQVHQGYLQRRLEAARGQNGLLEGSGLWVAETEVGGRTRLVGAVAVRAVKGDQGLYGELPLMVVSYGCRRRGLGSLLALKALETCKGHGYTRLLVDSSSPQAAANTLYRKMGFVQTAAHGETHANLMSPTQLLFFYAKKFKKKGQKCI</sequence>
<evidence type="ECO:0000256" key="1">
    <source>
        <dbReference type="ARBA" id="ARBA00022679"/>
    </source>
</evidence>
<dbReference type="Ensembl" id="ENSGMOT00000011587.2">
    <property type="protein sequence ID" value="ENSGMOP00000011283.2"/>
    <property type="gene ID" value="ENSGMOG00000010545.2"/>
</dbReference>
<keyword evidence="2" id="KW-0472">Membrane</keyword>
<keyword evidence="5" id="KW-1185">Reference proteome</keyword>
<accession>A0A8C4ZBB8</accession>
<keyword evidence="2" id="KW-1133">Transmembrane helix</keyword>
<evidence type="ECO:0000259" key="3">
    <source>
        <dbReference type="PROSITE" id="PS51186"/>
    </source>
</evidence>
<evidence type="ECO:0000313" key="5">
    <source>
        <dbReference type="Proteomes" id="UP000694546"/>
    </source>
</evidence>
<keyword evidence="1" id="KW-0808">Transferase</keyword>
<feature type="domain" description="N-acetyltransferase" evidence="3">
    <location>
        <begin position="62"/>
        <end position="222"/>
    </location>
</feature>
<reference evidence="4" key="1">
    <citation type="submission" date="2019-07" db="EMBL/GenBank/DDBJ databases">
        <authorList>
            <consortium name="Wellcome Sanger Institute Data Sharing"/>
        </authorList>
    </citation>
    <scope>NUCLEOTIDE SEQUENCE [LARGE SCALE GENOMIC DNA]</scope>
</reference>
<dbReference type="GeneTree" id="ENSGT00950000182932"/>
<evidence type="ECO:0000313" key="4">
    <source>
        <dbReference type="Ensembl" id="ENSGMOP00000011283.2"/>
    </source>
</evidence>
<protein>
    <recommendedName>
        <fullName evidence="3">N-acetyltransferase domain-containing protein</fullName>
    </recommendedName>
</protein>
<dbReference type="PROSITE" id="PS51186">
    <property type="entry name" value="GNAT"/>
    <property type="match status" value="1"/>
</dbReference>
<organism evidence="4 5">
    <name type="scientific">Gadus morhua</name>
    <name type="common">Atlantic cod</name>
    <dbReference type="NCBI Taxonomy" id="8049"/>
    <lineage>
        <taxon>Eukaryota</taxon>
        <taxon>Metazoa</taxon>
        <taxon>Chordata</taxon>
        <taxon>Craniata</taxon>
        <taxon>Vertebrata</taxon>
        <taxon>Euteleostomi</taxon>
        <taxon>Actinopterygii</taxon>
        <taxon>Neopterygii</taxon>
        <taxon>Teleostei</taxon>
        <taxon>Neoteleostei</taxon>
        <taxon>Acanthomorphata</taxon>
        <taxon>Zeiogadaria</taxon>
        <taxon>Gadariae</taxon>
        <taxon>Gadiformes</taxon>
        <taxon>Gadoidei</taxon>
        <taxon>Gadidae</taxon>
        <taxon>Gadus</taxon>
    </lineage>
</organism>
<dbReference type="PANTHER" id="PTHR13947:SF54">
    <property type="entry name" value="N-ACETYLTRANSFERASE CML3-RELATED"/>
    <property type="match status" value="1"/>
</dbReference>
<dbReference type="SUPFAM" id="SSF55729">
    <property type="entry name" value="Acyl-CoA N-acyltransferases (Nat)"/>
    <property type="match status" value="1"/>
</dbReference>
<dbReference type="OMA" id="YTHANIP"/>
<dbReference type="InterPro" id="IPR050769">
    <property type="entry name" value="NAT_camello-type"/>
</dbReference>
<dbReference type="InterPro" id="IPR016181">
    <property type="entry name" value="Acyl_CoA_acyltransferase"/>
</dbReference>
<dbReference type="Pfam" id="PF00583">
    <property type="entry name" value="Acetyltransf_1"/>
    <property type="match status" value="1"/>
</dbReference>
<dbReference type="PANTHER" id="PTHR13947">
    <property type="entry name" value="GNAT FAMILY N-ACETYLTRANSFERASE"/>
    <property type="match status" value="1"/>
</dbReference>
<reference evidence="4" key="3">
    <citation type="submission" date="2025-09" db="UniProtKB">
        <authorList>
            <consortium name="Ensembl"/>
        </authorList>
    </citation>
    <scope>IDENTIFICATION</scope>
</reference>
<dbReference type="Gene3D" id="3.40.630.30">
    <property type="match status" value="1"/>
</dbReference>
<dbReference type="Proteomes" id="UP000694546">
    <property type="component" value="Chromosome 1"/>
</dbReference>
<reference evidence="4" key="2">
    <citation type="submission" date="2025-08" db="UniProtKB">
        <authorList>
            <consortium name="Ensembl"/>
        </authorList>
    </citation>
    <scope>IDENTIFICATION</scope>
</reference>